<proteinExistence type="predicted"/>
<name>A0A6M5YGS6_9BACT</name>
<dbReference type="EMBL" id="CP053452">
    <property type="protein sequence ID" value="QJW92530.1"/>
    <property type="molecule type" value="Genomic_DNA"/>
</dbReference>
<evidence type="ECO:0000313" key="2">
    <source>
        <dbReference type="EMBL" id="QJW92530.1"/>
    </source>
</evidence>
<dbReference type="AlphaFoldDB" id="A0A6M5YGS6"/>
<sequence>MSLLGLGNLKQTVAQALDAVRRKVKALLVALLTKLAKPVLGSVSQRVGDMNPDGHTPLTTPVEAGERPGAVRVAGADQ</sequence>
<dbReference type="Proteomes" id="UP000503447">
    <property type="component" value="Chromosome"/>
</dbReference>
<feature type="region of interest" description="Disordered" evidence="1">
    <location>
        <begin position="44"/>
        <end position="63"/>
    </location>
</feature>
<accession>A0A6M5YGS6</accession>
<evidence type="ECO:0000313" key="3">
    <source>
        <dbReference type="Proteomes" id="UP000503447"/>
    </source>
</evidence>
<dbReference type="KEGG" id="ftj:FTUN_0026"/>
<gene>
    <name evidence="2" type="ORF">FTUN_0026</name>
</gene>
<organism evidence="2 3">
    <name type="scientific">Frigoriglobus tundricola</name>
    <dbReference type="NCBI Taxonomy" id="2774151"/>
    <lineage>
        <taxon>Bacteria</taxon>
        <taxon>Pseudomonadati</taxon>
        <taxon>Planctomycetota</taxon>
        <taxon>Planctomycetia</taxon>
        <taxon>Gemmatales</taxon>
        <taxon>Gemmataceae</taxon>
        <taxon>Frigoriglobus</taxon>
    </lineage>
</organism>
<keyword evidence="3" id="KW-1185">Reference proteome</keyword>
<evidence type="ECO:0000256" key="1">
    <source>
        <dbReference type="SAM" id="MobiDB-lite"/>
    </source>
</evidence>
<reference evidence="3" key="1">
    <citation type="submission" date="2020-05" db="EMBL/GenBank/DDBJ databases">
        <title>Frigoriglobus tundricola gen. nov., sp. nov., a psychrotolerant cellulolytic planctomycete of the family Gemmataceae with two divergent copies of 16S rRNA gene.</title>
        <authorList>
            <person name="Kulichevskaya I.S."/>
            <person name="Ivanova A.A."/>
            <person name="Naumoff D.G."/>
            <person name="Beletsky A.V."/>
            <person name="Rijpstra W.I.C."/>
            <person name="Sinninghe Damste J.S."/>
            <person name="Mardanov A.V."/>
            <person name="Ravin N.V."/>
            <person name="Dedysh S.N."/>
        </authorList>
    </citation>
    <scope>NUCLEOTIDE SEQUENCE [LARGE SCALE GENOMIC DNA]</scope>
    <source>
        <strain evidence="3">PL17</strain>
    </source>
</reference>
<protein>
    <submittedName>
        <fullName evidence="2">Uncharacterized protein</fullName>
    </submittedName>
</protein>